<feature type="repeat" description="ANK" evidence="3">
    <location>
        <begin position="184"/>
        <end position="216"/>
    </location>
</feature>
<reference evidence="5 6" key="1">
    <citation type="submission" date="2021-05" db="EMBL/GenBank/DDBJ databases">
        <title>Genetic and Functional Diversity in Clade A Lucinid endosymbionts from the Bahamas.</title>
        <authorList>
            <person name="Giani N.M."/>
            <person name="Engel A.S."/>
            <person name="Campbell B.J."/>
        </authorList>
    </citation>
    <scope>NUCLEOTIDE SEQUENCE [LARGE SCALE GENOMIC DNA]</scope>
    <source>
        <strain evidence="5">LUC16012Gg_MoonRockCtena</strain>
    </source>
</reference>
<name>A0A944M8K1_9GAMM</name>
<dbReference type="PANTHER" id="PTHR24171:SF8">
    <property type="entry name" value="BRCA1-ASSOCIATED RING DOMAIN PROTEIN 1"/>
    <property type="match status" value="1"/>
</dbReference>
<feature type="repeat" description="ANK" evidence="3">
    <location>
        <begin position="150"/>
        <end position="182"/>
    </location>
</feature>
<gene>
    <name evidence="5" type="ORF">KME65_09585</name>
</gene>
<dbReference type="PROSITE" id="PS50297">
    <property type="entry name" value="ANK_REP_REGION"/>
    <property type="match status" value="2"/>
</dbReference>
<feature type="signal peptide" evidence="4">
    <location>
        <begin position="1"/>
        <end position="25"/>
    </location>
</feature>
<dbReference type="AlphaFoldDB" id="A0A944M8K1"/>
<dbReference type="Proteomes" id="UP000770889">
    <property type="component" value="Unassembled WGS sequence"/>
</dbReference>
<evidence type="ECO:0000256" key="2">
    <source>
        <dbReference type="ARBA" id="ARBA00023043"/>
    </source>
</evidence>
<dbReference type="SMART" id="SM00248">
    <property type="entry name" value="ANK"/>
    <property type="match status" value="2"/>
</dbReference>
<evidence type="ECO:0000256" key="3">
    <source>
        <dbReference type="PROSITE-ProRule" id="PRU00023"/>
    </source>
</evidence>
<evidence type="ECO:0000313" key="5">
    <source>
        <dbReference type="EMBL" id="MBT2989203.1"/>
    </source>
</evidence>
<feature type="chain" id="PRO_5037484644" evidence="4">
    <location>
        <begin position="26"/>
        <end position="256"/>
    </location>
</feature>
<proteinExistence type="predicted"/>
<dbReference type="InterPro" id="IPR036770">
    <property type="entry name" value="Ankyrin_rpt-contain_sf"/>
</dbReference>
<keyword evidence="4" id="KW-0732">Signal</keyword>
<dbReference type="PANTHER" id="PTHR24171">
    <property type="entry name" value="ANKYRIN REPEAT DOMAIN-CONTAINING PROTEIN 39-RELATED"/>
    <property type="match status" value="1"/>
</dbReference>
<dbReference type="PROSITE" id="PS50088">
    <property type="entry name" value="ANK_REPEAT"/>
    <property type="match status" value="2"/>
</dbReference>
<dbReference type="InterPro" id="IPR002110">
    <property type="entry name" value="Ankyrin_rpt"/>
</dbReference>
<dbReference type="Gene3D" id="1.25.40.20">
    <property type="entry name" value="Ankyrin repeat-containing domain"/>
    <property type="match status" value="1"/>
</dbReference>
<keyword evidence="2 3" id="KW-0040">ANK repeat</keyword>
<keyword evidence="1" id="KW-0677">Repeat</keyword>
<comment type="caution">
    <text evidence="5">The sequence shown here is derived from an EMBL/GenBank/DDBJ whole genome shotgun (WGS) entry which is preliminary data.</text>
</comment>
<organism evidence="5 6">
    <name type="scientific">Candidatus Thiodiazotropha taylori</name>
    <dbReference type="NCBI Taxonomy" id="2792791"/>
    <lineage>
        <taxon>Bacteria</taxon>
        <taxon>Pseudomonadati</taxon>
        <taxon>Pseudomonadota</taxon>
        <taxon>Gammaproteobacteria</taxon>
        <taxon>Chromatiales</taxon>
        <taxon>Sedimenticolaceae</taxon>
        <taxon>Candidatus Thiodiazotropha</taxon>
    </lineage>
</organism>
<protein>
    <submittedName>
        <fullName evidence="5">Ankyrin repeat domain-containing protein</fullName>
    </submittedName>
</protein>
<dbReference type="Pfam" id="PF12796">
    <property type="entry name" value="Ank_2"/>
    <property type="match status" value="1"/>
</dbReference>
<dbReference type="GO" id="GO:0004842">
    <property type="term" value="F:ubiquitin-protein transferase activity"/>
    <property type="evidence" value="ECO:0007669"/>
    <property type="project" value="TreeGrafter"/>
</dbReference>
<dbReference type="SUPFAM" id="SSF48403">
    <property type="entry name" value="Ankyrin repeat"/>
    <property type="match status" value="1"/>
</dbReference>
<dbReference type="GO" id="GO:0085020">
    <property type="term" value="P:protein K6-linked ubiquitination"/>
    <property type="evidence" value="ECO:0007669"/>
    <property type="project" value="TreeGrafter"/>
</dbReference>
<evidence type="ECO:0000313" key="6">
    <source>
        <dbReference type="Proteomes" id="UP000770889"/>
    </source>
</evidence>
<accession>A0A944M8K1</accession>
<evidence type="ECO:0000256" key="1">
    <source>
        <dbReference type="ARBA" id="ARBA00022737"/>
    </source>
</evidence>
<evidence type="ECO:0000256" key="4">
    <source>
        <dbReference type="SAM" id="SignalP"/>
    </source>
</evidence>
<dbReference type="EMBL" id="JAHHGM010000007">
    <property type="protein sequence ID" value="MBT2989203.1"/>
    <property type="molecule type" value="Genomic_DNA"/>
</dbReference>
<sequence length="256" mass="28352">MNRKAIKEVFFAVMALFVLPTLAMAAGAPIGWQREVTSLVSQLRYEEAGETLKQYCIEEKSGELCLVMASAYLEGEVRFGIESKDIVEAYKYTKLACDFGSASGCEAYKGAVENGELLQLVLYEPGVNDRDEQLKRAIQLGLDLNVTTMFSRTLLQEAVSEEKIEAVRLLLKNGVDVNYRVSEEDLTPLMYAINTGSNKMVKLLLKNGADPKQTMKAADYLKMGKQEVNACDFANKLENKEMLALLKCGDMAAANE</sequence>